<evidence type="ECO:0000313" key="2">
    <source>
        <dbReference type="EMBL" id="CAB4630852.1"/>
    </source>
</evidence>
<protein>
    <submittedName>
        <fullName evidence="2">Unannotated protein</fullName>
    </submittedName>
</protein>
<accession>A0A6J6J1E4</accession>
<dbReference type="EMBL" id="CAEZVS010000017">
    <property type="protein sequence ID" value="CAB4630852.1"/>
    <property type="molecule type" value="Genomic_DNA"/>
</dbReference>
<proteinExistence type="predicted"/>
<feature type="region of interest" description="Disordered" evidence="1">
    <location>
        <begin position="1"/>
        <end position="33"/>
    </location>
</feature>
<name>A0A6J6J1E4_9ZZZZ</name>
<feature type="compositionally biased region" description="Basic and acidic residues" evidence="1">
    <location>
        <begin position="19"/>
        <end position="33"/>
    </location>
</feature>
<gene>
    <name evidence="2" type="ORF">UFOPK2106_00228</name>
</gene>
<dbReference type="AlphaFoldDB" id="A0A6J6J1E4"/>
<sequence length="33" mass="3822">MAQKEQKPQKNNKKAPAKSLKEKRADKQAKKNK</sequence>
<organism evidence="2">
    <name type="scientific">freshwater metagenome</name>
    <dbReference type="NCBI Taxonomy" id="449393"/>
    <lineage>
        <taxon>unclassified sequences</taxon>
        <taxon>metagenomes</taxon>
        <taxon>ecological metagenomes</taxon>
    </lineage>
</organism>
<evidence type="ECO:0000256" key="1">
    <source>
        <dbReference type="SAM" id="MobiDB-lite"/>
    </source>
</evidence>
<reference evidence="2" key="1">
    <citation type="submission" date="2020-05" db="EMBL/GenBank/DDBJ databases">
        <authorList>
            <person name="Chiriac C."/>
            <person name="Salcher M."/>
            <person name="Ghai R."/>
            <person name="Kavagutti S V."/>
        </authorList>
    </citation>
    <scope>NUCLEOTIDE SEQUENCE</scope>
</reference>